<dbReference type="AlphaFoldDB" id="A0A841SZY8"/>
<evidence type="ECO:0000256" key="1">
    <source>
        <dbReference type="SAM" id="Phobius"/>
    </source>
</evidence>
<keyword evidence="1" id="KW-0472">Membrane</keyword>
<keyword evidence="1" id="KW-0812">Transmembrane</keyword>
<feature type="transmembrane region" description="Helical" evidence="1">
    <location>
        <begin position="239"/>
        <end position="257"/>
    </location>
</feature>
<evidence type="ECO:0008006" key="4">
    <source>
        <dbReference type="Google" id="ProtNLM"/>
    </source>
</evidence>
<organism evidence="2 3">
    <name type="scientific">Cohnella thailandensis</name>
    <dbReference type="NCBI Taxonomy" id="557557"/>
    <lineage>
        <taxon>Bacteria</taxon>
        <taxon>Bacillati</taxon>
        <taxon>Bacillota</taxon>
        <taxon>Bacilli</taxon>
        <taxon>Bacillales</taxon>
        <taxon>Paenibacillaceae</taxon>
        <taxon>Cohnella</taxon>
    </lineage>
</organism>
<gene>
    <name evidence="2" type="ORF">H7B67_26815</name>
</gene>
<dbReference type="Proteomes" id="UP000535838">
    <property type="component" value="Unassembled WGS sequence"/>
</dbReference>
<feature type="transmembrane region" description="Helical" evidence="1">
    <location>
        <begin position="182"/>
        <end position="201"/>
    </location>
</feature>
<sequence length="269" mass="30467">MDILKGFYRLLNREFVSWTPFLACLLAGSLILPIMLINSAITDEFRSSYLQRYEDLYAASGSELVFLIAFVLLCLYFLVTIYARYWGSKSIYTYLTLPVGRLSLYWSKLAVFAISLLLLIGEQFLVYRLGYSIMAGRLSGIRLLNSGLTSEDINFLMNNGFYLAHVRSEFCRILLPLGFSRLLSSLCLFMVISTGLYYGALCERSRKFYGFVPVGISAYLVVRVLLYRMNEASHALNPTGLYPSSLLLLAFAVFFIVHGSRIIRRGAIA</sequence>
<dbReference type="RefSeq" id="WP_185122956.1">
    <property type="nucleotide sequence ID" value="NZ_JACJVQ010000024.1"/>
</dbReference>
<protein>
    <recommendedName>
        <fullName evidence="4">ABC transporter permease</fullName>
    </recommendedName>
</protein>
<dbReference type="EMBL" id="JACJVQ010000024">
    <property type="protein sequence ID" value="MBB6637753.1"/>
    <property type="molecule type" value="Genomic_DNA"/>
</dbReference>
<keyword evidence="1" id="KW-1133">Transmembrane helix</keyword>
<keyword evidence="3" id="KW-1185">Reference proteome</keyword>
<feature type="transmembrane region" description="Helical" evidence="1">
    <location>
        <begin position="208"/>
        <end position="227"/>
    </location>
</feature>
<evidence type="ECO:0000313" key="3">
    <source>
        <dbReference type="Proteomes" id="UP000535838"/>
    </source>
</evidence>
<proteinExistence type="predicted"/>
<reference evidence="2 3" key="1">
    <citation type="submission" date="2020-08" db="EMBL/GenBank/DDBJ databases">
        <title>Cohnella phylogeny.</title>
        <authorList>
            <person name="Dunlap C."/>
        </authorList>
    </citation>
    <scope>NUCLEOTIDE SEQUENCE [LARGE SCALE GENOMIC DNA]</scope>
    <source>
        <strain evidence="2 3">DSM 25241</strain>
    </source>
</reference>
<feature type="transmembrane region" description="Helical" evidence="1">
    <location>
        <begin position="104"/>
        <end position="126"/>
    </location>
</feature>
<feature type="transmembrane region" description="Helical" evidence="1">
    <location>
        <begin position="21"/>
        <end position="41"/>
    </location>
</feature>
<evidence type="ECO:0000313" key="2">
    <source>
        <dbReference type="EMBL" id="MBB6637753.1"/>
    </source>
</evidence>
<feature type="transmembrane region" description="Helical" evidence="1">
    <location>
        <begin position="61"/>
        <end position="83"/>
    </location>
</feature>
<accession>A0A841SZY8</accession>
<comment type="caution">
    <text evidence="2">The sequence shown here is derived from an EMBL/GenBank/DDBJ whole genome shotgun (WGS) entry which is preliminary data.</text>
</comment>
<name>A0A841SZY8_9BACL</name>